<reference evidence="4" key="1">
    <citation type="submission" date="2016-10" db="EMBL/GenBank/DDBJ databases">
        <authorList>
            <person name="Varghese N."/>
            <person name="Submissions S."/>
        </authorList>
    </citation>
    <scope>NUCLEOTIDE SEQUENCE [LARGE SCALE GENOMIC DNA]</scope>
    <source>
        <strain evidence="4">CGMCC 1.7062</strain>
    </source>
</reference>
<dbReference type="RefSeq" id="WP_103878882.1">
    <property type="nucleotide sequence ID" value="NZ_FNVG01000002.1"/>
</dbReference>
<organism evidence="3 4">
    <name type="scientific">Vibrio hangzhouensis</name>
    <dbReference type="NCBI Taxonomy" id="462991"/>
    <lineage>
        <taxon>Bacteria</taxon>
        <taxon>Pseudomonadati</taxon>
        <taxon>Pseudomonadota</taxon>
        <taxon>Gammaproteobacteria</taxon>
        <taxon>Vibrionales</taxon>
        <taxon>Vibrionaceae</taxon>
        <taxon>Vibrio</taxon>
    </lineage>
</organism>
<dbReference type="EMBL" id="FNVG01000002">
    <property type="protein sequence ID" value="SEF62785.1"/>
    <property type="molecule type" value="Genomic_DNA"/>
</dbReference>
<name>A0A1H5TIZ5_9VIBR</name>
<dbReference type="GO" id="GO:0003676">
    <property type="term" value="F:nucleic acid binding"/>
    <property type="evidence" value="ECO:0007669"/>
    <property type="project" value="InterPro"/>
</dbReference>
<evidence type="ECO:0000256" key="1">
    <source>
        <dbReference type="SAM" id="MobiDB-lite"/>
    </source>
</evidence>
<dbReference type="Pfam" id="PF09299">
    <property type="entry name" value="Mu-transpos_C"/>
    <property type="match status" value="1"/>
</dbReference>
<dbReference type="PROSITE" id="PS50994">
    <property type="entry name" value="INTEGRASE"/>
    <property type="match status" value="1"/>
</dbReference>
<sequence length="693" mass="79252">MLLNQVYQYTDSKERIRVVYETLEFIWLISLDDESAWPILMPTSELHELIAAQTIECISEPFTFSHVEPDGAQALKRDEAYTLLKILLKDHSELFDKASRNRLIRNAVEVTGKPRIYFIRQLRRYWQRGMTPNALLTDYHKSGGKGKSRRDVGNKLGRKRTTAEGVGAIITDDVAEIFSLAIDGFFLQNDKFSIKDAKDKAIGLYKSRYPDSDKTSIPTLRQFRYFYESNYKKHDVVRRRTPSRAYDKDIRALTSTSAFMNIGPGGRYEIDATIADLYLVSEKDPNKIIGRPVVYVVKDVFSRMVTGLYVGLENPSWVAAVMAMSNAFLDKTEYCRSYGIEIDSSMWPSVGIPASIMADKGELLHRQADVLVNAFNIQLSNSRSYRGDDKGGVERYFNTLQTKFRPYIGGIVEPVNGKKRLGRRYELDAELTLHAFTETVIHIIINYNTRHVVKDYDFAEDMPDDLPAVPVQLWNWGIKNRTGKLRPCSKEMVEVNLLPTEKGTVSEVGIGFKGLKYTCREAMAEGWFDRFKHTRPKKVEVAFDPRRTDVVYLRPDKSYQSYWICELSDRSRRYKGMSFVDAAGIFKSSKVAEASASQDKDFEAPDLQEMMESIAKRERDKKAKVPKLTDSQRLSGIKGNRDEERELERDNSAVNFKPEAKQTTADVIDIQTGHNSESIEYPSLDDFLGDDDD</sequence>
<gene>
    <name evidence="3" type="ORF">SAMN04488244_102280</name>
</gene>
<feature type="compositionally biased region" description="Basic and acidic residues" evidence="1">
    <location>
        <begin position="639"/>
        <end position="651"/>
    </location>
</feature>
<protein>
    <submittedName>
        <fullName evidence="3">Mu transposase, C-terminal</fullName>
    </submittedName>
</protein>
<evidence type="ECO:0000259" key="2">
    <source>
        <dbReference type="PROSITE" id="PS50994"/>
    </source>
</evidence>
<dbReference type="GO" id="GO:0015074">
    <property type="term" value="P:DNA integration"/>
    <property type="evidence" value="ECO:0007669"/>
    <property type="project" value="InterPro"/>
</dbReference>
<evidence type="ECO:0000313" key="4">
    <source>
        <dbReference type="Proteomes" id="UP000236721"/>
    </source>
</evidence>
<dbReference type="Proteomes" id="UP000236721">
    <property type="component" value="Unassembled WGS sequence"/>
</dbReference>
<dbReference type="InterPro" id="IPR036397">
    <property type="entry name" value="RNaseH_sf"/>
</dbReference>
<feature type="region of interest" description="Disordered" evidence="1">
    <location>
        <begin position="617"/>
        <end position="693"/>
    </location>
</feature>
<dbReference type="InterPro" id="IPR015378">
    <property type="entry name" value="Transposase-like_Mu_C"/>
</dbReference>
<dbReference type="InterPro" id="IPR001584">
    <property type="entry name" value="Integrase_cat-core"/>
</dbReference>
<feature type="domain" description="Integrase catalytic" evidence="2">
    <location>
        <begin position="260"/>
        <end position="471"/>
    </location>
</feature>
<dbReference type="Gene3D" id="3.30.420.10">
    <property type="entry name" value="Ribonuclease H-like superfamily/Ribonuclease H"/>
    <property type="match status" value="1"/>
</dbReference>
<dbReference type="OrthoDB" id="501284at2"/>
<dbReference type="InterPro" id="IPR012337">
    <property type="entry name" value="RNaseH-like_sf"/>
</dbReference>
<dbReference type="SUPFAM" id="SSF53098">
    <property type="entry name" value="Ribonuclease H-like"/>
    <property type="match status" value="1"/>
</dbReference>
<accession>A0A1H5TIZ5</accession>
<proteinExistence type="predicted"/>
<evidence type="ECO:0000313" key="3">
    <source>
        <dbReference type="EMBL" id="SEF62785.1"/>
    </source>
</evidence>
<keyword evidence="4" id="KW-1185">Reference proteome</keyword>
<dbReference type="AlphaFoldDB" id="A0A1H5TIZ5"/>